<evidence type="ECO:0000256" key="13">
    <source>
        <dbReference type="SAM" id="SignalP"/>
    </source>
</evidence>
<proteinExistence type="inferred from homology"/>
<evidence type="ECO:0000256" key="10">
    <source>
        <dbReference type="ARBA" id="ARBA00023180"/>
    </source>
</evidence>
<evidence type="ECO:0000256" key="2">
    <source>
        <dbReference type="ARBA" id="ARBA00010908"/>
    </source>
</evidence>
<feature type="domain" description="Sushi" evidence="14">
    <location>
        <begin position="207"/>
        <end position="270"/>
    </location>
</feature>
<feature type="signal peptide" evidence="13">
    <location>
        <begin position="1"/>
        <end position="25"/>
    </location>
</feature>
<keyword evidence="9 12" id="KW-1015">Disulfide bond</keyword>
<dbReference type="Gene3D" id="2.10.70.10">
    <property type="entry name" value="Complement Module, domain 1"/>
    <property type="match status" value="3"/>
</dbReference>
<reference evidence="15" key="3">
    <citation type="submission" date="2025-09" db="UniProtKB">
        <authorList>
            <consortium name="Ensembl"/>
        </authorList>
    </citation>
    <scope>IDENTIFICATION</scope>
</reference>
<dbReference type="Pfam" id="PF00084">
    <property type="entry name" value="Sushi"/>
    <property type="match status" value="3"/>
</dbReference>
<comment type="caution">
    <text evidence="12">Lacks conserved residue(s) required for the propagation of feature annotation.</text>
</comment>
<sequence>MRQGSGCATLLLALLGLLGTPAAHGDCGPPPRMAHSKPSVAEQPSSFPVGSRVTYTCLEGAIKIPGRADMVQCLPGSRWSQLPEPCGLSCSTPTRLHFAALSEVDERINFFPIGFTVSYVCHPGYENISESSPTSTCLENLTWSEVAELCRSEYLLPPPLLSVSSPQGWNLQPGTCSLYKLNGRNLIQCWLKGDDVEWSKLPTCELITCSSPPPISNGKHDGEGVEKFAYNSTVTYSCDSGFQLIGKASIQCTSTDKTNWGLDSNSFSHSASFSSSFIGLRVYFQSRIWSFHSFPCFSSCGRELCYLSIQICCAFLQNPKLLLSWNQTRTTVSSKVHGDLGHSPPSWLL</sequence>
<dbReference type="PANTHER" id="PTHR19325">
    <property type="entry name" value="COMPLEMENT COMPONENT-RELATED SUSHI DOMAIN-CONTAINING"/>
    <property type="match status" value="1"/>
</dbReference>
<evidence type="ECO:0000256" key="4">
    <source>
        <dbReference type="ARBA" id="ARBA00022659"/>
    </source>
</evidence>
<evidence type="ECO:0000256" key="9">
    <source>
        <dbReference type="ARBA" id="ARBA00023157"/>
    </source>
</evidence>
<dbReference type="InterPro" id="IPR000436">
    <property type="entry name" value="Sushi_SCR_CCP_dom"/>
</dbReference>
<keyword evidence="7" id="KW-0180">Complement pathway</keyword>
<feature type="domain" description="Sushi" evidence="14">
    <location>
        <begin position="88"/>
        <end position="152"/>
    </location>
</feature>
<evidence type="ECO:0000313" key="15">
    <source>
        <dbReference type="Ensembl" id="ENSAPLP00020015909.1"/>
    </source>
</evidence>
<feature type="domain" description="Sushi" evidence="14">
    <location>
        <begin position="25"/>
        <end position="87"/>
    </location>
</feature>
<dbReference type="AlphaFoldDB" id="A0A8B9T4V4"/>
<comment type="subcellular location">
    <subcellularLocation>
        <location evidence="1">Membrane</location>
    </subcellularLocation>
</comment>
<comment type="function">
    <text evidence="11">This protein recognizes C4b and C3b fragments that condense with cell-surface hydroxyl or amino groups when nascent C4b and C3b are locally generated during C4 and c3 activation. Interaction of daf with cell-associated C4b and C3b polypeptides interferes with their ability to catalyze the conversion of C2 and factor B to enzymatically active C2a and Bb and thereby prevents the formation of C4b2a and C3bBb, the amplification convertases of the complement cascade. Inhibits complement activation by destabilizing and preventing the formation of C3 and C5 convertases, which prevents complement damage.</text>
</comment>
<dbReference type="Ensembl" id="ENSAPLT00020017172.1">
    <property type="protein sequence ID" value="ENSAPLP00020015909.1"/>
    <property type="gene ID" value="ENSAPLG00020011484.1"/>
</dbReference>
<dbReference type="SMART" id="SM00032">
    <property type="entry name" value="CCP"/>
    <property type="match status" value="3"/>
</dbReference>
<keyword evidence="13" id="KW-0732">Signal</keyword>
<evidence type="ECO:0000256" key="12">
    <source>
        <dbReference type="PROSITE-ProRule" id="PRU00302"/>
    </source>
</evidence>
<evidence type="ECO:0000259" key="14">
    <source>
        <dbReference type="PROSITE" id="PS50923"/>
    </source>
</evidence>
<dbReference type="InterPro" id="IPR050350">
    <property type="entry name" value="Compl-Cell_Adhes-Reg"/>
</dbReference>
<keyword evidence="4 12" id="KW-0768">Sushi</keyword>
<keyword evidence="6" id="KW-0391">Immunity</keyword>
<evidence type="ECO:0000256" key="1">
    <source>
        <dbReference type="ARBA" id="ARBA00004370"/>
    </source>
</evidence>
<feature type="chain" id="PRO_5034544091" description="Sushi domain-containing protein" evidence="13">
    <location>
        <begin position="26"/>
        <end position="349"/>
    </location>
</feature>
<name>A0A8B9T4V4_ANAPL</name>
<dbReference type="SUPFAM" id="SSF57535">
    <property type="entry name" value="Complement control module/SCR domain"/>
    <property type="match status" value="3"/>
</dbReference>
<evidence type="ECO:0000256" key="5">
    <source>
        <dbReference type="ARBA" id="ARBA00022737"/>
    </source>
</evidence>
<dbReference type="Proteomes" id="UP000694400">
    <property type="component" value="Chromosome 26"/>
</dbReference>
<dbReference type="InterPro" id="IPR035976">
    <property type="entry name" value="Sushi/SCR/CCP_sf"/>
</dbReference>
<keyword evidence="3" id="KW-0399">Innate immunity</keyword>
<feature type="disulfide bond" evidence="12">
    <location>
        <begin position="209"/>
        <end position="252"/>
    </location>
</feature>
<evidence type="ECO:0000256" key="7">
    <source>
        <dbReference type="ARBA" id="ARBA00022875"/>
    </source>
</evidence>
<dbReference type="GO" id="GO:0045087">
    <property type="term" value="P:innate immune response"/>
    <property type="evidence" value="ECO:0007669"/>
    <property type="project" value="UniProtKB-KW"/>
</dbReference>
<reference evidence="15" key="1">
    <citation type="submission" date="2019-08" db="EMBL/GenBank/DDBJ databases">
        <title>Three high-quality genomes provides insights into domestication of ducks.</title>
        <authorList>
            <person name="Hou Z.C."/>
            <person name="Zhu F."/>
            <person name="Yin Z.T."/>
            <person name="Zhang F."/>
        </authorList>
    </citation>
    <scope>NUCLEOTIDE SEQUENCE [LARGE SCALE GENOMIC DNA]</scope>
</reference>
<dbReference type="GO" id="GO:0016020">
    <property type="term" value="C:membrane"/>
    <property type="evidence" value="ECO:0007669"/>
    <property type="project" value="UniProtKB-SubCell"/>
</dbReference>
<dbReference type="PROSITE" id="PS50923">
    <property type="entry name" value="SUSHI"/>
    <property type="match status" value="3"/>
</dbReference>
<evidence type="ECO:0000313" key="16">
    <source>
        <dbReference type="Proteomes" id="UP000694400"/>
    </source>
</evidence>
<dbReference type="GO" id="GO:0006958">
    <property type="term" value="P:complement activation, classical pathway"/>
    <property type="evidence" value="ECO:0007669"/>
    <property type="project" value="UniProtKB-KW"/>
</dbReference>
<accession>A0A8B9T4V4</accession>
<comment type="similarity">
    <text evidence="2">Belongs to the receptors of complement activation (RCA) family.</text>
</comment>
<evidence type="ECO:0000256" key="3">
    <source>
        <dbReference type="ARBA" id="ARBA00022588"/>
    </source>
</evidence>
<protein>
    <recommendedName>
        <fullName evidence="14">Sushi domain-containing protein</fullName>
    </recommendedName>
</protein>
<reference evidence="15" key="2">
    <citation type="submission" date="2025-08" db="UniProtKB">
        <authorList>
            <consortium name="Ensembl"/>
        </authorList>
    </citation>
    <scope>IDENTIFICATION</scope>
</reference>
<evidence type="ECO:0000256" key="8">
    <source>
        <dbReference type="ARBA" id="ARBA00023136"/>
    </source>
</evidence>
<evidence type="ECO:0000256" key="11">
    <source>
        <dbReference type="ARBA" id="ARBA00045541"/>
    </source>
</evidence>
<keyword evidence="8" id="KW-0472">Membrane</keyword>
<dbReference type="PANTHER" id="PTHR19325:SF317">
    <property type="entry name" value="COMPLEMENT DECAY-ACCELERATING FACTOR"/>
    <property type="match status" value="1"/>
</dbReference>
<keyword evidence="10" id="KW-0325">Glycoprotein</keyword>
<keyword evidence="5" id="KW-0677">Repeat</keyword>
<dbReference type="CDD" id="cd00033">
    <property type="entry name" value="CCP"/>
    <property type="match status" value="3"/>
</dbReference>
<organism evidence="15 16">
    <name type="scientific">Anas platyrhynchos</name>
    <name type="common">Mallard</name>
    <name type="synonym">Anas boschas</name>
    <dbReference type="NCBI Taxonomy" id="8839"/>
    <lineage>
        <taxon>Eukaryota</taxon>
        <taxon>Metazoa</taxon>
        <taxon>Chordata</taxon>
        <taxon>Craniata</taxon>
        <taxon>Vertebrata</taxon>
        <taxon>Euteleostomi</taxon>
        <taxon>Archelosauria</taxon>
        <taxon>Archosauria</taxon>
        <taxon>Dinosauria</taxon>
        <taxon>Saurischia</taxon>
        <taxon>Theropoda</taxon>
        <taxon>Coelurosauria</taxon>
        <taxon>Aves</taxon>
        <taxon>Neognathae</taxon>
        <taxon>Galloanserae</taxon>
        <taxon>Anseriformes</taxon>
        <taxon>Anatidae</taxon>
        <taxon>Anatinae</taxon>
        <taxon>Anas</taxon>
    </lineage>
</organism>
<evidence type="ECO:0000256" key="6">
    <source>
        <dbReference type="ARBA" id="ARBA00022859"/>
    </source>
</evidence>